<dbReference type="PROSITE" id="PS00092">
    <property type="entry name" value="N6_MTASE"/>
    <property type="match status" value="1"/>
</dbReference>
<reference evidence="6 7" key="1">
    <citation type="submission" date="2019-03" db="EMBL/GenBank/DDBJ databases">
        <title>Genomic Encyclopedia of Type Strains, Phase IV (KMG-IV): sequencing the most valuable type-strain genomes for metagenomic binning, comparative biology and taxonomic classification.</title>
        <authorList>
            <person name="Goeker M."/>
        </authorList>
    </citation>
    <scope>NUCLEOTIDE SEQUENCE [LARGE SCALE GENOMIC DNA]</scope>
    <source>
        <strain evidence="6 7">DSM 13605</strain>
    </source>
</reference>
<dbReference type="Gene3D" id="3.40.50.150">
    <property type="entry name" value="Vaccinia Virus protein VP39"/>
    <property type="match status" value="1"/>
</dbReference>
<dbReference type="GO" id="GO:0008170">
    <property type="term" value="F:N-methyltransferase activity"/>
    <property type="evidence" value="ECO:0007669"/>
    <property type="project" value="InterPro"/>
</dbReference>
<dbReference type="SUPFAM" id="SSF53335">
    <property type="entry name" value="S-adenosyl-L-methionine-dependent methyltransferases"/>
    <property type="match status" value="1"/>
</dbReference>
<keyword evidence="3 6" id="KW-0808">Transferase</keyword>
<organism evidence="6 7">
    <name type="scientific">Thermomonas haemolytica</name>
    <dbReference type="NCBI Taxonomy" id="141949"/>
    <lineage>
        <taxon>Bacteria</taxon>
        <taxon>Pseudomonadati</taxon>
        <taxon>Pseudomonadota</taxon>
        <taxon>Gammaproteobacteria</taxon>
        <taxon>Lysobacterales</taxon>
        <taxon>Lysobacteraceae</taxon>
        <taxon>Thermomonas</taxon>
    </lineage>
</organism>
<dbReference type="Proteomes" id="UP000295414">
    <property type="component" value="Unassembled WGS sequence"/>
</dbReference>
<protein>
    <submittedName>
        <fullName evidence="6">Adenine-specific DNA-methyltransferase</fullName>
    </submittedName>
</protein>
<evidence type="ECO:0000313" key="7">
    <source>
        <dbReference type="Proteomes" id="UP000295414"/>
    </source>
</evidence>
<dbReference type="EMBL" id="SMAP01000006">
    <property type="protein sequence ID" value="TCT23200.1"/>
    <property type="molecule type" value="Genomic_DNA"/>
</dbReference>
<dbReference type="GO" id="GO:0032259">
    <property type="term" value="P:methylation"/>
    <property type="evidence" value="ECO:0007669"/>
    <property type="project" value="UniProtKB-KW"/>
</dbReference>
<dbReference type="InterPro" id="IPR029063">
    <property type="entry name" value="SAM-dependent_MTases_sf"/>
</dbReference>
<dbReference type="InterPro" id="IPR002941">
    <property type="entry name" value="DNA_methylase_N4/N6"/>
</dbReference>
<dbReference type="InterPro" id="IPR001091">
    <property type="entry name" value="RM_Methyltransferase"/>
</dbReference>
<dbReference type="RefSeq" id="WP_205388065.1">
    <property type="nucleotide sequence ID" value="NZ_MSZW01000016.1"/>
</dbReference>
<dbReference type="InterPro" id="IPR002052">
    <property type="entry name" value="DNA_methylase_N6_adenine_CS"/>
</dbReference>
<gene>
    <name evidence="6" type="ORF">EDC34_10620</name>
</gene>
<accession>A0A4R3N297</accession>
<dbReference type="GO" id="GO:0003677">
    <property type="term" value="F:DNA binding"/>
    <property type="evidence" value="ECO:0007669"/>
    <property type="project" value="InterPro"/>
</dbReference>
<evidence type="ECO:0000256" key="2">
    <source>
        <dbReference type="ARBA" id="ARBA00022603"/>
    </source>
</evidence>
<evidence type="ECO:0000313" key="6">
    <source>
        <dbReference type="EMBL" id="TCT23200.1"/>
    </source>
</evidence>
<evidence type="ECO:0000259" key="5">
    <source>
        <dbReference type="Pfam" id="PF01555"/>
    </source>
</evidence>
<comment type="similarity">
    <text evidence="1">Belongs to the N(4)/N(6)-methyltransferase family.</text>
</comment>
<feature type="domain" description="DNA methylase N-4/N-6" evidence="5">
    <location>
        <begin position="440"/>
        <end position="768"/>
    </location>
</feature>
<comment type="caution">
    <text evidence="6">The sequence shown here is derived from an EMBL/GenBank/DDBJ whole genome shotgun (WGS) entry which is preliminary data.</text>
</comment>
<evidence type="ECO:0000256" key="3">
    <source>
        <dbReference type="ARBA" id="ARBA00022679"/>
    </source>
</evidence>
<evidence type="ECO:0000256" key="4">
    <source>
        <dbReference type="SAM" id="MobiDB-lite"/>
    </source>
</evidence>
<dbReference type="PRINTS" id="PR00508">
    <property type="entry name" value="S21N4MTFRASE"/>
</dbReference>
<keyword evidence="2 6" id="KW-0489">Methyltransferase</keyword>
<sequence length="1014" mass="114269">MTSAREKFIALLKDDILQMELASLDFGIYRILNFRRREIEDFLDRELPARIDAALATLPGAPTEDEQGRLFHHLYTFFSRYYDDGDFVTRPRRGRNAAYSVPYNGQDVHFWWATKGSHYVKSGERFASYVWKDGPRAIRIEVAQADIEKDNVKGAKRYYLPAAVDTTDDTLVIRLAYRPLDADEATRFEKRKAADDQDDGEDAPEGRTTQERILNAWLDGGGPRKAKIPAGVDKALLRKHVARYVAGQTSDFFVHPQLGEFLSGELDWYLKNEFLEIWDRADGDALARERGKLAIVRDIGNALIAFLAAIEDVQAQLFEKRKFVLASDWLARVSALPQGKAAQALIADACANADQVNEWLGWLGREPLKGRALANAGKHGLALLKEFPHLCIHTRHFDEGFKLRLLSLFDDIEAATGGVLVHSENYAALRTLEYAYRQRIKCIYIDPPYNTGKDGFAYKDALQHSSWNSMLIERAQQSSSLLKQDGALFASIDEVEQPSLRQLLNDVFGEENHVADMIWAAGRKNDSRLISVSHEYVIAYAKDRAHLSEAKNEWQQKKKGLDEIYAQHEKLKREHGDDYAAMSAGLKAWYNSLPDGHPSKAHKHYSHIDQNGIYFPADISWPGGGGPTYKVLHPVTKKPVKVPARGWMTSDPEKMQEWIKDGRVHFGADETSVPCIKAYLKDREYQAPYSVFYQDGRAATKRLRQLIGFDDFGYPKDETVIAEIVAMLGETRYTLDYFAGSGTTAHAVINLNREDGGTRKFVLVEQGEYFDTVLLPRVAKVISCPEWKDGQPKDGVAMTGDEDHWSQRSPALVNVLRLERYEDSLDALELPGETAARNAGQLSFADAPLRYVHEATAGKPSITLRHEQLAHPFACTIPQTLHGAPTLAKVDLLATCLLLLGLHPVRVREVARKDKVSPRYVFAEARPNGRPGELHLLFLRDCDDALVGEPLRKQAEAEMAWLDQTIDREFGRAPGDYAVVWYNRNAVLSSPNGRSLDPDVIRRMLERAPKERGA</sequence>
<name>A0A4R3N297_9GAMM</name>
<dbReference type="AlphaFoldDB" id="A0A4R3N297"/>
<dbReference type="Pfam" id="PF01555">
    <property type="entry name" value="N6_N4_Mtase"/>
    <property type="match status" value="1"/>
</dbReference>
<proteinExistence type="inferred from homology"/>
<feature type="region of interest" description="Disordered" evidence="4">
    <location>
        <begin position="188"/>
        <end position="210"/>
    </location>
</feature>
<evidence type="ECO:0000256" key="1">
    <source>
        <dbReference type="ARBA" id="ARBA00006594"/>
    </source>
</evidence>
<keyword evidence="7" id="KW-1185">Reference proteome</keyword>